<protein>
    <submittedName>
        <fullName evidence="1">Uncharacterized protein</fullName>
    </submittedName>
</protein>
<accession>A0ABR2KFB9</accession>
<keyword evidence="2" id="KW-1185">Reference proteome</keyword>
<dbReference type="EMBL" id="JAPFFF010000005">
    <property type="protein sequence ID" value="KAK8889811.1"/>
    <property type="molecule type" value="Genomic_DNA"/>
</dbReference>
<dbReference type="Proteomes" id="UP001470230">
    <property type="component" value="Unassembled WGS sequence"/>
</dbReference>
<evidence type="ECO:0000313" key="2">
    <source>
        <dbReference type="Proteomes" id="UP001470230"/>
    </source>
</evidence>
<organism evidence="1 2">
    <name type="scientific">Tritrichomonas musculus</name>
    <dbReference type="NCBI Taxonomy" id="1915356"/>
    <lineage>
        <taxon>Eukaryota</taxon>
        <taxon>Metamonada</taxon>
        <taxon>Parabasalia</taxon>
        <taxon>Tritrichomonadida</taxon>
        <taxon>Tritrichomonadidae</taxon>
        <taxon>Tritrichomonas</taxon>
    </lineage>
</organism>
<comment type="caution">
    <text evidence="1">The sequence shown here is derived from an EMBL/GenBank/DDBJ whole genome shotgun (WGS) entry which is preliminary data.</text>
</comment>
<gene>
    <name evidence="1" type="ORF">M9Y10_034565</name>
</gene>
<name>A0ABR2KFB9_9EUKA</name>
<reference evidence="1 2" key="1">
    <citation type="submission" date="2024-04" db="EMBL/GenBank/DDBJ databases">
        <title>Tritrichomonas musculus Genome.</title>
        <authorList>
            <person name="Alves-Ferreira E."/>
            <person name="Grigg M."/>
            <person name="Lorenzi H."/>
            <person name="Galac M."/>
        </authorList>
    </citation>
    <scope>NUCLEOTIDE SEQUENCE [LARGE SCALE GENOMIC DNA]</scope>
    <source>
        <strain evidence="1 2">EAF2021</strain>
    </source>
</reference>
<evidence type="ECO:0000313" key="1">
    <source>
        <dbReference type="EMBL" id="KAK8889811.1"/>
    </source>
</evidence>
<proteinExistence type="predicted"/>
<sequence>MILVDVLVDYVDVVTRNEERNRTYFKVITLQQHQVVIVANGIQFSQLQRDIFRFGTEDLGTDMLI</sequence>